<evidence type="ECO:0000313" key="16">
    <source>
        <dbReference type="Proteomes" id="UP000694565"/>
    </source>
</evidence>
<evidence type="ECO:0000256" key="8">
    <source>
        <dbReference type="ARBA" id="ARBA00023136"/>
    </source>
</evidence>
<evidence type="ECO:0000256" key="11">
    <source>
        <dbReference type="ARBA" id="ARBA00073839"/>
    </source>
</evidence>
<proteinExistence type="predicted"/>
<dbReference type="PROSITE" id="PS50005">
    <property type="entry name" value="TPR"/>
    <property type="match status" value="3"/>
</dbReference>
<comment type="function">
    <text evidence="9">Component of a complex required to localize phosphatidylinositol 4-kinase (PI4K) to the plasma membrane. The complex acts as a regulator of phosphatidylinositol 4-phosphate (PtdIns(4)P) synthesis. In the complex, plays a central role in bridging PI4KA to EFR3B and HYCC1, via direct interactions.</text>
</comment>
<dbReference type="GO" id="GO:0072659">
    <property type="term" value="P:protein localization to plasma membrane"/>
    <property type="evidence" value="ECO:0007669"/>
    <property type="project" value="TreeGrafter"/>
</dbReference>
<protein>
    <recommendedName>
        <fullName evidence="11">Tetratricopeptide repeat protein 7B</fullName>
    </recommendedName>
</protein>
<feature type="repeat" description="TPR" evidence="12">
    <location>
        <begin position="141"/>
        <end position="174"/>
    </location>
</feature>
<dbReference type="InterPro" id="IPR011990">
    <property type="entry name" value="TPR-like_helical_dom_sf"/>
</dbReference>
<sequence length="575" mass="64422">MQTIARQLAEILLRGMCEQSYWSPLEDPPTVSPLDDPTRQGHTHTKNYSLSRRPRVYSGENLFCPQENTEEALLLLLISESMANRDAVLSRIPEHNNDRIISLQSASVVYDLLTIALGRRGQYEMLSECLERAMKFAFEEFHLWYQLALSLMAAGKSARAVKVLKECIRLKPDDPTIPLLAVKLCIGPLHWLDEGECFGKIVIDMGEKAAEFRAKGFLAIGLVYSLKATDGRSLTSEHAVSVSFCRAQSLSPTDHLAAFYLALQLAVSRQIPEALGYVRQALQLQGDDVHSLHLLALLLSAQKHYHDALNIIEMALSEYPENFNLLYTKVKLESMCRGPEEALLTCKHMLQIWKSFYNLTNPRYTNTHTHTHTLTHTPQIRHLWEMARSVHATSIAASRVEQALSEVASSLQSSAPKHGPLHPWMTLAQIWLHAAEVYTGMSKPAEATACTQEASNLFPTSHNVLYMRGQIAELRGNVDEAKRWYEEALSINPTHVKTMQRLGLILQQLQRYSLSEKVLRDAVQVNSTAHDVWNSLGEVLQAQGNAAAATECFLTALELEASSPILPFTIIPRAL</sequence>
<evidence type="ECO:0000256" key="13">
    <source>
        <dbReference type="SAM" id="MobiDB-lite"/>
    </source>
</evidence>
<dbReference type="Ensembl" id="ENSCLMT00005022212.1">
    <property type="protein sequence ID" value="ENSCLMP00005021150.1"/>
    <property type="gene ID" value="ENSCLMG00005010278.1"/>
</dbReference>
<dbReference type="FunFam" id="1.25.40.10:FF:000030">
    <property type="entry name" value="Tetratricopeptide repeat domain 7B"/>
    <property type="match status" value="1"/>
</dbReference>
<dbReference type="Pfam" id="PF13181">
    <property type="entry name" value="TPR_8"/>
    <property type="match status" value="1"/>
</dbReference>
<dbReference type="GO" id="GO:0046854">
    <property type="term" value="P:phosphatidylinositol phosphate biosynthetic process"/>
    <property type="evidence" value="ECO:0007669"/>
    <property type="project" value="TreeGrafter"/>
</dbReference>
<keyword evidence="5" id="KW-0597">Phosphoprotein</keyword>
<dbReference type="GO" id="GO:0005886">
    <property type="term" value="C:plasma membrane"/>
    <property type="evidence" value="ECO:0007669"/>
    <property type="project" value="UniProtKB-SubCell"/>
</dbReference>
<keyword evidence="7 12" id="KW-0802">TPR repeat</keyword>
<dbReference type="InterPro" id="IPR019734">
    <property type="entry name" value="TPR_rpt"/>
</dbReference>
<keyword evidence="8" id="KW-0472">Membrane</keyword>
<reference evidence="15" key="2">
    <citation type="submission" date="2025-09" db="UniProtKB">
        <authorList>
            <consortium name="Ensembl"/>
        </authorList>
    </citation>
    <scope>IDENTIFICATION</scope>
</reference>
<dbReference type="Pfam" id="PF19440">
    <property type="entry name" value="TTC7_N"/>
    <property type="match status" value="1"/>
</dbReference>
<dbReference type="PANTHER" id="PTHR23083">
    <property type="entry name" value="TETRATRICOPEPTIDE REPEAT PROTEIN, TPR"/>
    <property type="match status" value="1"/>
</dbReference>
<dbReference type="SMART" id="SM00028">
    <property type="entry name" value="TPR"/>
    <property type="match status" value="7"/>
</dbReference>
<evidence type="ECO:0000259" key="14">
    <source>
        <dbReference type="Pfam" id="PF19440"/>
    </source>
</evidence>
<dbReference type="PANTHER" id="PTHR23083:SF365">
    <property type="entry name" value="TETRATRICOPEPTIDE REPEAT PROTEIN 7B"/>
    <property type="match status" value="1"/>
</dbReference>
<evidence type="ECO:0000256" key="1">
    <source>
        <dbReference type="ARBA" id="ARBA00004236"/>
    </source>
</evidence>
<dbReference type="InterPro" id="IPR013105">
    <property type="entry name" value="TPR_2"/>
</dbReference>
<organism evidence="15 16">
    <name type="scientific">Cyclopterus lumpus</name>
    <name type="common">Lumpsucker</name>
    <dbReference type="NCBI Taxonomy" id="8103"/>
    <lineage>
        <taxon>Eukaryota</taxon>
        <taxon>Metazoa</taxon>
        <taxon>Chordata</taxon>
        <taxon>Craniata</taxon>
        <taxon>Vertebrata</taxon>
        <taxon>Euteleostomi</taxon>
        <taxon>Actinopterygii</taxon>
        <taxon>Neopterygii</taxon>
        <taxon>Teleostei</taxon>
        <taxon>Neoteleostei</taxon>
        <taxon>Acanthomorphata</taxon>
        <taxon>Eupercaria</taxon>
        <taxon>Perciformes</taxon>
        <taxon>Cottioidei</taxon>
        <taxon>Cottales</taxon>
        <taxon>Cyclopteridae</taxon>
        <taxon>Cyclopterus</taxon>
    </lineage>
</organism>
<dbReference type="GO" id="GO:0005829">
    <property type="term" value="C:cytosol"/>
    <property type="evidence" value="ECO:0007669"/>
    <property type="project" value="UniProtKB-SubCell"/>
</dbReference>
<dbReference type="SUPFAM" id="SSF48452">
    <property type="entry name" value="TPR-like"/>
    <property type="match status" value="3"/>
</dbReference>
<dbReference type="Proteomes" id="UP000694565">
    <property type="component" value="Unplaced"/>
</dbReference>
<dbReference type="Pfam" id="PF13432">
    <property type="entry name" value="TPR_16"/>
    <property type="match status" value="1"/>
</dbReference>
<keyword evidence="16" id="KW-1185">Reference proteome</keyword>
<evidence type="ECO:0000256" key="7">
    <source>
        <dbReference type="ARBA" id="ARBA00022803"/>
    </source>
</evidence>
<dbReference type="AlphaFoldDB" id="A0A8C2Z5H5"/>
<evidence type="ECO:0000256" key="2">
    <source>
        <dbReference type="ARBA" id="ARBA00004514"/>
    </source>
</evidence>
<accession>A0A8C2Z5H5</accession>
<dbReference type="Gene3D" id="1.25.40.10">
    <property type="entry name" value="Tetratricopeptide repeat domain"/>
    <property type="match status" value="3"/>
</dbReference>
<evidence type="ECO:0000256" key="10">
    <source>
        <dbReference type="ARBA" id="ARBA00062872"/>
    </source>
</evidence>
<dbReference type="InterPro" id="IPR051722">
    <property type="entry name" value="Endocytosis_PI4K-reg_protein"/>
</dbReference>
<evidence type="ECO:0000256" key="9">
    <source>
        <dbReference type="ARBA" id="ARBA00054379"/>
    </source>
</evidence>
<keyword evidence="6" id="KW-0677">Repeat</keyword>
<feature type="domain" description="Tetratricopeptide repeat protein 7 N-terminal" evidence="14">
    <location>
        <begin position="2"/>
        <end position="130"/>
    </location>
</feature>
<gene>
    <name evidence="15" type="primary">ttc7b</name>
</gene>
<feature type="repeat" description="TPR" evidence="12">
    <location>
        <begin position="530"/>
        <end position="563"/>
    </location>
</feature>
<evidence type="ECO:0000256" key="6">
    <source>
        <dbReference type="ARBA" id="ARBA00022737"/>
    </source>
</evidence>
<comment type="subcellular location">
    <subcellularLocation>
        <location evidence="1">Cell membrane</location>
    </subcellularLocation>
    <subcellularLocation>
        <location evidence="2">Cytoplasm</location>
        <location evidence="2">Cytosol</location>
    </subcellularLocation>
</comment>
<evidence type="ECO:0000256" key="4">
    <source>
        <dbReference type="ARBA" id="ARBA00022490"/>
    </source>
</evidence>
<dbReference type="InterPro" id="IPR045819">
    <property type="entry name" value="TTC7_N"/>
</dbReference>
<comment type="subunit">
    <text evidence="10">Component of a phosphatidylinositol 4-kinase (PI4K) complex, composed of PI4KA, EFR3 (EFR3A or EFR3B), TTC7 (TTC7A or TTC7B) and HYCC (HYCC1 or HYCC2). Interacts with PI4KA, interaction is direct. Interacts with EFR3 (EFR3A or EFR3B), interaction is direct. Interacts with HYCC (HYCC1 or HYCC2), interaction is direct. Association with the PI4K complex is strongly reduced by TMEM150A.</text>
</comment>
<evidence type="ECO:0000256" key="5">
    <source>
        <dbReference type="ARBA" id="ARBA00022553"/>
    </source>
</evidence>
<name>A0A8C2Z5H5_CYCLU</name>
<dbReference type="Pfam" id="PF07719">
    <property type="entry name" value="TPR_2"/>
    <property type="match status" value="1"/>
</dbReference>
<evidence type="ECO:0000313" key="15">
    <source>
        <dbReference type="Ensembl" id="ENSCLMP00005021150.1"/>
    </source>
</evidence>
<feature type="repeat" description="TPR" evidence="12">
    <location>
        <begin position="462"/>
        <end position="495"/>
    </location>
</feature>
<keyword evidence="4" id="KW-0963">Cytoplasm</keyword>
<evidence type="ECO:0000256" key="12">
    <source>
        <dbReference type="PROSITE-ProRule" id="PRU00339"/>
    </source>
</evidence>
<keyword evidence="3" id="KW-1003">Cell membrane</keyword>
<reference evidence="15" key="1">
    <citation type="submission" date="2025-08" db="UniProtKB">
        <authorList>
            <consortium name="Ensembl"/>
        </authorList>
    </citation>
    <scope>IDENTIFICATION</scope>
</reference>
<evidence type="ECO:0000256" key="3">
    <source>
        <dbReference type="ARBA" id="ARBA00022475"/>
    </source>
</evidence>
<dbReference type="GeneTree" id="ENSGT00940000158474"/>
<dbReference type="FunFam" id="1.25.40.10:FF:000035">
    <property type="entry name" value="Tetratricopeptide repeat domain 7B"/>
    <property type="match status" value="1"/>
</dbReference>
<feature type="region of interest" description="Disordered" evidence="13">
    <location>
        <begin position="24"/>
        <end position="50"/>
    </location>
</feature>